<evidence type="ECO:0000256" key="4">
    <source>
        <dbReference type="ARBA" id="ARBA00022692"/>
    </source>
</evidence>
<evidence type="ECO:0000256" key="9">
    <source>
        <dbReference type="ARBA" id="ARBA00023065"/>
    </source>
</evidence>
<dbReference type="Gene3D" id="1.20.120.350">
    <property type="entry name" value="Voltage-gated potassium channels. Chain C"/>
    <property type="match status" value="1"/>
</dbReference>
<dbReference type="EMBL" id="CDMZ01005879">
    <property type="protein sequence ID" value="CEM55470.1"/>
    <property type="molecule type" value="Genomic_DNA"/>
</dbReference>
<dbReference type="Pfam" id="PF00520">
    <property type="entry name" value="Ion_trans"/>
    <property type="match status" value="1"/>
</dbReference>
<comment type="subcellular location">
    <subcellularLocation>
        <location evidence="1">Membrane</location>
        <topology evidence="1">Multi-pass membrane protein</topology>
    </subcellularLocation>
</comment>
<keyword evidence="3" id="KW-0633">Potassium transport</keyword>
<dbReference type="InterPro" id="IPR005821">
    <property type="entry name" value="Ion_trans_dom"/>
</dbReference>
<dbReference type="GO" id="GO:0005249">
    <property type="term" value="F:voltage-gated potassium channel activity"/>
    <property type="evidence" value="ECO:0007669"/>
    <property type="project" value="InterPro"/>
</dbReference>
<dbReference type="PhylomeDB" id="A0A0G4IEC4"/>
<evidence type="ECO:0000256" key="7">
    <source>
        <dbReference type="ARBA" id="ARBA00022958"/>
    </source>
</evidence>
<proteinExistence type="predicted"/>
<keyword evidence="10 12" id="KW-0472">Membrane</keyword>
<dbReference type="GO" id="GO:0001508">
    <property type="term" value="P:action potential"/>
    <property type="evidence" value="ECO:0007669"/>
    <property type="project" value="TreeGrafter"/>
</dbReference>
<dbReference type="GO" id="GO:0008076">
    <property type="term" value="C:voltage-gated potassium channel complex"/>
    <property type="evidence" value="ECO:0007669"/>
    <property type="project" value="InterPro"/>
</dbReference>
<feature type="transmembrane region" description="Helical" evidence="12">
    <location>
        <begin position="30"/>
        <end position="50"/>
    </location>
</feature>
<evidence type="ECO:0000256" key="1">
    <source>
        <dbReference type="ARBA" id="ARBA00004141"/>
    </source>
</evidence>
<evidence type="ECO:0000259" key="13">
    <source>
        <dbReference type="Pfam" id="PF00520"/>
    </source>
</evidence>
<dbReference type="InterPro" id="IPR028325">
    <property type="entry name" value="VG_K_chnl"/>
</dbReference>
<gene>
    <name evidence="14" type="ORF">Cvel_13564</name>
</gene>
<dbReference type="SUPFAM" id="SSF81324">
    <property type="entry name" value="Voltage-gated potassium channels"/>
    <property type="match status" value="1"/>
</dbReference>
<dbReference type="InterPro" id="IPR027359">
    <property type="entry name" value="Volt_channel_dom_sf"/>
</dbReference>
<keyword evidence="6" id="KW-0851">Voltage-gated channel</keyword>
<dbReference type="AlphaFoldDB" id="A0A0G4IEC4"/>
<sequence length="282" mass="31385">MPKENEDGPKSCRGRIWDAVEGDFDSPFEYFSLFLIALNVVAFIVGTIVVEGEPEGAEPCDDRCVTLNDKYAFAFDWLERISIAVFTVEYVLRLWSCVEEPAYRAKGPIGGRIRYALSFFCLCDLCALAPFYYELASGTDMTDFATAIRGFRLIRLLKAEKYLRAFTLLGKVIEENESLLVACCYYSALCTIVFSTMLWITEKGNANHANHFRSIPQSMWVTMIMLTGEMPLSEFTPLGKIITGFMCVTAVAVFAVPTAVIGSGFVRAVQQSTGKEFTVDAA</sequence>
<keyword evidence="2" id="KW-0813">Transport</keyword>
<keyword evidence="11" id="KW-0407">Ion channel</keyword>
<reference evidence="14" key="1">
    <citation type="submission" date="2014-11" db="EMBL/GenBank/DDBJ databases">
        <authorList>
            <person name="Otto D Thomas"/>
            <person name="Naeem Raeece"/>
        </authorList>
    </citation>
    <scope>NUCLEOTIDE SEQUENCE</scope>
</reference>
<dbReference type="Gene3D" id="1.10.287.70">
    <property type="match status" value="1"/>
</dbReference>
<evidence type="ECO:0000256" key="2">
    <source>
        <dbReference type="ARBA" id="ARBA00022448"/>
    </source>
</evidence>
<keyword evidence="5" id="KW-0631">Potassium channel</keyword>
<keyword evidence="7" id="KW-0630">Potassium</keyword>
<keyword evidence="9" id="KW-0406">Ion transport</keyword>
<evidence type="ECO:0000256" key="5">
    <source>
        <dbReference type="ARBA" id="ARBA00022826"/>
    </source>
</evidence>
<dbReference type="VEuPathDB" id="CryptoDB:Cvel_13564"/>
<keyword evidence="8 12" id="KW-1133">Transmembrane helix</keyword>
<name>A0A0G4IEC4_9ALVE</name>
<protein>
    <recommendedName>
        <fullName evidence="13">Ion transport domain-containing protein</fullName>
    </recommendedName>
</protein>
<keyword evidence="4 12" id="KW-0812">Transmembrane</keyword>
<dbReference type="PANTHER" id="PTHR11537">
    <property type="entry name" value="VOLTAGE-GATED POTASSIUM CHANNEL"/>
    <property type="match status" value="1"/>
</dbReference>
<feature type="transmembrane region" description="Helical" evidence="12">
    <location>
        <begin position="179"/>
        <end position="200"/>
    </location>
</feature>
<evidence type="ECO:0000256" key="10">
    <source>
        <dbReference type="ARBA" id="ARBA00023136"/>
    </source>
</evidence>
<evidence type="ECO:0000313" key="14">
    <source>
        <dbReference type="EMBL" id="CEM55470.1"/>
    </source>
</evidence>
<organism evidence="14">
    <name type="scientific">Chromera velia CCMP2878</name>
    <dbReference type="NCBI Taxonomy" id="1169474"/>
    <lineage>
        <taxon>Eukaryota</taxon>
        <taxon>Sar</taxon>
        <taxon>Alveolata</taxon>
        <taxon>Colpodellida</taxon>
        <taxon>Chromeraceae</taxon>
        <taxon>Chromera</taxon>
    </lineage>
</organism>
<dbReference type="PANTHER" id="PTHR11537:SF254">
    <property type="entry name" value="POTASSIUM VOLTAGE-GATED CHANNEL PROTEIN SHAB"/>
    <property type="match status" value="1"/>
</dbReference>
<accession>A0A0G4IEC4</accession>
<evidence type="ECO:0000256" key="12">
    <source>
        <dbReference type="SAM" id="Phobius"/>
    </source>
</evidence>
<feature type="domain" description="Ion transport" evidence="13">
    <location>
        <begin position="26"/>
        <end position="272"/>
    </location>
</feature>
<evidence type="ECO:0000256" key="8">
    <source>
        <dbReference type="ARBA" id="ARBA00022989"/>
    </source>
</evidence>
<evidence type="ECO:0000256" key="11">
    <source>
        <dbReference type="ARBA" id="ARBA00023303"/>
    </source>
</evidence>
<evidence type="ECO:0000256" key="3">
    <source>
        <dbReference type="ARBA" id="ARBA00022538"/>
    </source>
</evidence>
<dbReference type="PRINTS" id="PR00169">
    <property type="entry name" value="KCHANNEL"/>
</dbReference>
<evidence type="ECO:0000256" key="6">
    <source>
        <dbReference type="ARBA" id="ARBA00022882"/>
    </source>
</evidence>
<feature type="transmembrane region" description="Helical" evidence="12">
    <location>
        <begin position="242"/>
        <end position="266"/>
    </location>
</feature>